<evidence type="ECO:0000313" key="3">
    <source>
        <dbReference type="EMBL" id="AAM79320.1"/>
    </source>
</evidence>
<dbReference type="Pfam" id="PF05065">
    <property type="entry name" value="Phage_capsid"/>
    <property type="match status" value="1"/>
</dbReference>
<name>A0A0H2UUG6_STRP3</name>
<sequence>MAINLKELPKYREAVAELSAKISAGATPEEQEKLFEAAFTTMGDEILAKNEEEMERMFDLRDKNRELTAEEIKFFNDIDKNVGGKDKFKLLPEETMVQVFDDLVAEHPLLKVINFKNTSLRLKALTAETSGTAVWGDIFGEIKGQLKQAFKEQDFSQFKLTAFVVIPKDALKFGPKWLKQFITEQLKEAIAVALELAIVKGNGLLQPVGLLKDLSQPTVDQSTGRDITTYKTDKEAIADLSDLDPDTAVELLVPVMKHLSVNDKKHPLKIAGQVKLLLNPEDRWTLEAKFTSRNQFGEYVTVLPHGITILESLAVETGKAIAFVANRYDAFMATASTIEEYDQTFAMEDLQLYLTKNYFYGKAKDNHTAALLTLAGG</sequence>
<reference evidence="3 4" key="1">
    <citation type="journal article" date="2002" name="Proc. Natl. Acad. Sci. U.S.A.">
        <title>Genome sequence of a serotype M3 strain of group A Streptococcus: phage-encoded toxins, the high-virulence phenotype, and clone emergence.</title>
        <authorList>
            <person name="Beres S.B."/>
            <person name="Sylva G.L."/>
            <person name="Barbian K.D."/>
            <person name="Lei B."/>
            <person name="Hoff J.S."/>
            <person name="Mammarella N.D."/>
            <person name="Liu M.Y."/>
            <person name="Smoot J.C."/>
            <person name="Porcella S.F."/>
            <person name="Parkins L.D."/>
            <person name="Campbell D.S."/>
            <person name="Smith T.M."/>
            <person name="McCormick J.K."/>
            <person name="Leung D.Y."/>
            <person name="Schlievert P.M."/>
            <person name="Musser J.M."/>
        </authorList>
    </citation>
    <scope>NUCLEOTIDE SEQUENCE [LARGE SCALE GENOMIC DNA]</scope>
    <source>
        <strain evidence="4">ATCC BAA-595 / MGAS315</strain>
    </source>
</reference>
<dbReference type="Proteomes" id="UP000000564">
    <property type="component" value="Chromosome"/>
</dbReference>
<evidence type="ECO:0000259" key="2">
    <source>
        <dbReference type="Pfam" id="PF05065"/>
    </source>
</evidence>
<dbReference type="SUPFAM" id="SSF56563">
    <property type="entry name" value="Major capsid protein gp5"/>
    <property type="match status" value="1"/>
</dbReference>
<evidence type="ECO:0000256" key="1">
    <source>
        <dbReference type="ARBA" id="ARBA00004328"/>
    </source>
</evidence>
<dbReference type="InterPro" id="IPR054612">
    <property type="entry name" value="Phage_capsid-like_C"/>
</dbReference>
<dbReference type="NCBIfam" id="TIGR01554">
    <property type="entry name" value="major_cap_HK97"/>
    <property type="match status" value="1"/>
</dbReference>
<dbReference type="KEGG" id="spg:SpyM3_0713"/>
<protein>
    <recommendedName>
        <fullName evidence="2">Phage capsid-like C-terminal domain-containing protein</fullName>
    </recommendedName>
</protein>
<dbReference type="RefSeq" id="WP_011017383.1">
    <property type="nucleotide sequence ID" value="NC_004070.1"/>
</dbReference>
<organism evidence="3 4">
    <name type="scientific">Streptococcus pyogenes serotype M3 (strain ATCC BAA-595 / MGAS315)</name>
    <dbReference type="NCBI Taxonomy" id="198466"/>
    <lineage>
        <taxon>Bacteria</taxon>
        <taxon>Bacillati</taxon>
        <taxon>Bacillota</taxon>
        <taxon>Bacilli</taxon>
        <taxon>Lactobacillales</taxon>
        <taxon>Streptococcaceae</taxon>
        <taxon>Streptococcus</taxon>
    </lineage>
</organism>
<dbReference type="AlphaFoldDB" id="A0A0H2UUG6"/>
<dbReference type="EMBL" id="AE014074">
    <property type="protein sequence ID" value="AAM79320.1"/>
    <property type="molecule type" value="Genomic_DNA"/>
</dbReference>
<dbReference type="HOGENOM" id="CLU_044197_0_0_9"/>
<evidence type="ECO:0000313" key="4">
    <source>
        <dbReference type="Proteomes" id="UP000000564"/>
    </source>
</evidence>
<gene>
    <name evidence="3" type="ordered locus">SpyM3_0713</name>
</gene>
<feature type="domain" description="Phage capsid-like C-terminal" evidence="2">
    <location>
        <begin position="90"/>
        <end position="228"/>
    </location>
</feature>
<proteinExistence type="predicted"/>
<dbReference type="InterPro" id="IPR024455">
    <property type="entry name" value="Phage_capsid"/>
</dbReference>
<accession>A0A0H2UUG6</accession>
<comment type="subcellular location">
    <subcellularLocation>
        <location evidence="1">Virion</location>
    </subcellularLocation>
</comment>